<keyword evidence="4" id="KW-0597">Phosphoprotein</keyword>
<dbReference type="NCBIfam" id="TIGR01427">
    <property type="entry name" value="PTS_IIC_fructo"/>
    <property type="match status" value="1"/>
</dbReference>
<dbReference type="InterPro" id="IPR003501">
    <property type="entry name" value="PTS_EIIB_2/3"/>
</dbReference>
<feature type="transmembrane region" description="Helical" evidence="11">
    <location>
        <begin position="316"/>
        <end position="336"/>
    </location>
</feature>
<name>A0ABW9MW51_9FIRM</name>
<evidence type="ECO:0000256" key="2">
    <source>
        <dbReference type="ARBA" id="ARBA00022448"/>
    </source>
</evidence>
<evidence type="ECO:0000256" key="9">
    <source>
        <dbReference type="ARBA" id="ARBA00022989"/>
    </source>
</evidence>
<feature type="domain" description="PTS EIIB type-2" evidence="13">
    <location>
        <begin position="183"/>
        <end position="278"/>
    </location>
</feature>
<dbReference type="InterPro" id="IPR050864">
    <property type="entry name" value="Bacterial_PTS_Sugar_Transport"/>
</dbReference>
<keyword evidence="6" id="KW-0808">Transferase</keyword>
<dbReference type="Pfam" id="PF02302">
    <property type="entry name" value="PTS_IIB"/>
    <property type="match status" value="1"/>
</dbReference>
<evidence type="ECO:0000256" key="6">
    <source>
        <dbReference type="ARBA" id="ARBA00022679"/>
    </source>
</evidence>
<evidence type="ECO:0000259" key="14">
    <source>
        <dbReference type="PROSITE" id="PS51104"/>
    </source>
</evidence>
<evidence type="ECO:0000259" key="13">
    <source>
        <dbReference type="PROSITE" id="PS51099"/>
    </source>
</evidence>
<keyword evidence="10 11" id="KW-0472">Membrane</keyword>
<dbReference type="Pfam" id="PF00359">
    <property type="entry name" value="PTS_EIIA_2"/>
    <property type="match status" value="1"/>
</dbReference>
<keyword evidence="16" id="KW-1185">Reference proteome</keyword>
<reference evidence="15 16" key="1">
    <citation type="journal article" date="2025" name="Anaerobe">
        <title>Description of Anaerococcus kampingiae sp. nov., Anaerococcus groningensis sp. nov., Anaerococcus martiniensis sp. nov., and Anaerococcus cruorum sp. nov., isolated from human clinical specimens.</title>
        <authorList>
            <person name="Boiten K.E."/>
            <person name="Meijer J."/>
            <person name="van Wezel E.M."/>
            <person name="Veloo A.C.M."/>
        </authorList>
    </citation>
    <scope>NUCLEOTIDE SEQUENCE [LARGE SCALE GENOMIC DNA]</scope>
    <source>
        <strain evidence="15 16">ENR1039</strain>
    </source>
</reference>
<evidence type="ECO:0000256" key="1">
    <source>
        <dbReference type="ARBA" id="ARBA00004429"/>
    </source>
</evidence>
<dbReference type="PROSITE" id="PS51099">
    <property type="entry name" value="PTS_EIIB_TYPE_2"/>
    <property type="match status" value="1"/>
</dbReference>
<keyword evidence="8 11" id="KW-0812">Transmembrane</keyword>
<gene>
    <name evidence="15" type="ORF">ACCQ40_04605</name>
</gene>
<comment type="subcellular location">
    <subcellularLocation>
        <location evidence="1">Cell inner membrane</location>
        <topology evidence="1">Multi-pass membrane protein</topology>
    </subcellularLocation>
</comment>
<evidence type="ECO:0000313" key="16">
    <source>
        <dbReference type="Proteomes" id="UP001638015"/>
    </source>
</evidence>
<protein>
    <submittedName>
        <fullName evidence="15">Fructose-specific PTS transporter subunit EIIC</fullName>
    </submittedName>
</protein>
<dbReference type="InterPro" id="IPR013014">
    <property type="entry name" value="PTS_EIIC_2"/>
</dbReference>
<evidence type="ECO:0000313" key="15">
    <source>
        <dbReference type="EMBL" id="MFO3716067.1"/>
    </source>
</evidence>
<dbReference type="InterPro" id="IPR004715">
    <property type="entry name" value="PTS_IIA_fruc"/>
</dbReference>
<evidence type="ECO:0000256" key="10">
    <source>
        <dbReference type="ARBA" id="ARBA00023136"/>
    </source>
</evidence>
<dbReference type="PANTHER" id="PTHR30505">
    <property type="entry name" value="FRUCTOSE-LIKE PERMEASE"/>
    <property type="match status" value="1"/>
</dbReference>
<evidence type="ECO:0000259" key="12">
    <source>
        <dbReference type="PROSITE" id="PS51094"/>
    </source>
</evidence>
<dbReference type="SUPFAM" id="SSF52794">
    <property type="entry name" value="PTS system IIB component-like"/>
    <property type="match status" value="1"/>
</dbReference>
<dbReference type="PANTHER" id="PTHR30505:SF28">
    <property type="entry name" value="PTS SYSTEM 2-O-ALPHA-MANNOSYL-D-GLYCERATE-SPECIFIC EIIABC COMPONENT"/>
    <property type="match status" value="1"/>
</dbReference>
<dbReference type="CDD" id="cd00211">
    <property type="entry name" value="PTS_IIA_fru"/>
    <property type="match status" value="1"/>
</dbReference>
<feature type="transmembrane region" description="Helical" evidence="11">
    <location>
        <begin position="472"/>
        <end position="490"/>
    </location>
</feature>
<dbReference type="SUPFAM" id="SSF55804">
    <property type="entry name" value="Phoshotransferase/anion transport protein"/>
    <property type="match status" value="1"/>
</dbReference>
<feature type="transmembrane region" description="Helical" evidence="11">
    <location>
        <begin position="356"/>
        <end position="374"/>
    </location>
</feature>
<feature type="domain" description="PTS EIIC type-2" evidence="14">
    <location>
        <begin position="308"/>
        <end position="641"/>
    </location>
</feature>
<keyword evidence="5" id="KW-0762">Sugar transport</keyword>
<comment type="caution">
    <text evidence="15">The sequence shown here is derived from an EMBL/GenBank/DDBJ whole genome shotgun (WGS) entry which is preliminary data.</text>
</comment>
<dbReference type="Proteomes" id="UP001638015">
    <property type="component" value="Unassembled WGS sequence"/>
</dbReference>
<dbReference type="NCBIfam" id="TIGR00848">
    <property type="entry name" value="fruA"/>
    <property type="match status" value="1"/>
</dbReference>
<evidence type="ECO:0000256" key="11">
    <source>
        <dbReference type="SAM" id="Phobius"/>
    </source>
</evidence>
<organism evidence="15 16">
    <name type="scientific">Anaerococcus cruorum</name>
    <dbReference type="NCBI Taxonomy" id="3115617"/>
    <lineage>
        <taxon>Bacteria</taxon>
        <taxon>Bacillati</taxon>
        <taxon>Bacillota</taxon>
        <taxon>Tissierellia</taxon>
        <taxon>Tissierellales</taxon>
        <taxon>Peptoniphilaceae</taxon>
        <taxon>Anaerococcus</taxon>
    </lineage>
</organism>
<dbReference type="RefSeq" id="WP_410033147.1">
    <property type="nucleotide sequence ID" value="NZ_JBGMEH010000006.1"/>
</dbReference>
<feature type="domain" description="PTS EIIA type-2" evidence="12">
    <location>
        <begin position="5"/>
        <end position="149"/>
    </location>
</feature>
<sequence length="641" mass="68639">MEIKDLLKKELMLLDFKADNKKDAIEELASKFYEHGYVNSKEEFADGLRAREEQGSTALGDGVAIPHSKSKTVKEPAVLFARKNDGLDYEALDGEDTFIFFAIAAPDGENNLHVETLAELSKMIMKAGFVDDLKKVNSPDEVYQVIDKYSENKEKTVVENTYTSETTTSKTEKISNESPKDLIVAVTACPNGIAHTYMAQEGLEEAARKAGVDIKVETNGSDGIKNKLTDEDIKNAKAVIITADKKVETDRFDGKKVIQRPVSDGIRKADELVDRALKGDASIFHSQNNASEDYAKSSDDSQTIWQKIYGDLMNGISHMLPFVIGGGILLALSFLFERFMGDSSPVFTVLNDLGSDAMSFLIPILAGYIAMSIGDRPALMPGMVAGLMASRGAGFIGGLIGGFVAGYIINFIKKITKNLPKSVEGLKPMLIYPVLGLLLTGLVMYLVVDPIFTGINTAINNWLLNLSGSNKILLGALLGAMMAIDMGGPINKAAYAFAIGVFTDTGIGSYMAAVMVGGMVPPIAIALACTLFKNKFTDKEKETKITNFILGLSFITEGAIPFAASEPQSVIPSVAIGSAIAGAIVGAFNVQSPAPHGGVFVLPAMSSLNQALFFLLAVAVGSIVGALILGKLKKRPEEKIS</sequence>
<dbReference type="Pfam" id="PF02378">
    <property type="entry name" value="PTS_EIIC"/>
    <property type="match status" value="1"/>
</dbReference>
<dbReference type="InterPro" id="IPR002178">
    <property type="entry name" value="PTS_EIIA_type-2_dom"/>
</dbReference>
<dbReference type="InterPro" id="IPR036095">
    <property type="entry name" value="PTS_EIIB-like_sf"/>
</dbReference>
<feature type="transmembrane region" description="Helical" evidence="11">
    <location>
        <begin position="570"/>
        <end position="590"/>
    </location>
</feature>
<dbReference type="InterPro" id="IPR016152">
    <property type="entry name" value="PTrfase/Anion_transptr"/>
</dbReference>
<dbReference type="EMBL" id="JBGMEH010000006">
    <property type="protein sequence ID" value="MFO3716067.1"/>
    <property type="molecule type" value="Genomic_DNA"/>
</dbReference>
<feature type="transmembrane region" description="Helical" evidence="11">
    <location>
        <begin position="545"/>
        <end position="564"/>
    </location>
</feature>
<evidence type="ECO:0000256" key="8">
    <source>
        <dbReference type="ARBA" id="ARBA00022692"/>
    </source>
</evidence>
<dbReference type="InterPro" id="IPR006327">
    <property type="entry name" value="PTS_IIC_fruc"/>
</dbReference>
<dbReference type="InterPro" id="IPR013011">
    <property type="entry name" value="PTS_EIIB_2"/>
</dbReference>
<keyword evidence="7" id="KW-0598">Phosphotransferase system</keyword>
<evidence type="ECO:0000256" key="3">
    <source>
        <dbReference type="ARBA" id="ARBA00022475"/>
    </source>
</evidence>
<evidence type="ECO:0000256" key="7">
    <source>
        <dbReference type="ARBA" id="ARBA00022683"/>
    </source>
</evidence>
<dbReference type="Gene3D" id="3.40.50.2300">
    <property type="match status" value="1"/>
</dbReference>
<accession>A0ABW9MW51</accession>
<evidence type="ECO:0000256" key="4">
    <source>
        <dbReference type="ARBA" id="ARBA00022553"/>
    </source>
</evidence>
<dbReference type="Gene3D" id="3.40.930.10">
    <property type="entry name" value="Mannitol-specific EII, Chain A"/>
    <property type="match status" value="1"/>
</dbReference>
<proteinExistence type="predicted"/>
<keyword evidence="9 11" id="KW-1133">Transmembrane helix</keyword>
<evidence type="ECO:0000256" key="5">
    <source>
        <dbReference type="ARBA" id="ARBA00022597"/>
    </source>
</evidence>
<feature type="transmembrane region" description="Helical" evidence="11">
    <location>
        <begin position="429"/>
        <end position="452"/>
    </location>
</feature>
<feature type="transmembrane region" description="Helical" evidence="11">
    <location>
        <begin position="386"/>
        <end position="409"/>
    </location>
</feature>
<feature type="transmembrane region" description="Helical" evidence="11">
    <location>
        <begin position="510"/>
        <end position="533"/>
    </location>
</feature>
<dbReference type="CDD" id="cd05569">
    <property type="entry name" value="PTS_IIB_fructose"/>
    <property type="match status" value="1"/>
</dbReference>
<feature type="transmembrane region" description="Helical" evidence="11">
    <location>
        <begin position="611"/>
        <end position="629"/>
    </location>
</feature>
<dbReference type="InterPro" id="IPR003353">
    <property type="entry name" value="PTS_IIB_fruc"/>
</dbReference>
<keyword evidence="2" id="KW-0813">Transport</keyword>
<dbReference type="InterPro" id="IPR003352">
    <property type="entry name" value="PTS_EIIC"/>
</dbReference>
<dbReference type="PROSITE" id="PS51094">
    <property type="entry name" value="PTS_EIIA_TYPE_2"/>
    <property type="match status" value="1"/>
</dbReference>
<keyword evidence="3" id="KW-1003">Cell membrane</keyword>
<dbReference type="PROSITE" id="PS51104">
    <property type="entry name" value="PTS_EIIC_TYPE_2"/>
    <property type="match status" value="1"/>
</dbReference>
<dbReference type="NCBIfam" id="TIGR00829">
    <property type="entry name" value="FRU"/>
    <property type="match status" value="1"/>
</dbReference>